<dbReference type="RefSeq" id="WP_038695772.1">
    <property type="nucleotide sequence ID" value="NZ_CP009286.1"/>
</dbReference>
<evidence type="ECO:0000313" key="2">
    <source>
        <dbReference type="Proteomes" id="UP000029507"/>
    </source>
</evidence>
<dbReference type="AlphaFoldDB" id="A0A089LUX8"/>
<name>A0A089LUX8_9BACL</name>
<accession>A0A089LUX8</accession>
<dbReference type="Proteomes" id="UP000029507">
    <property type="component" value="Chromosome"/>
</dbReference>
<dbReference type="OrthoDB" id="2475716at2"/>
<proteinExistence type="predicted"/>
<keyword evidence="2" id="KW-1185">Reference proteome</keyword>
<dbReference type="KEGG" id="pste:PSTEL_13190"/>
<dbReference type="STRING" id="169760.PSTEL_13190"/>
<protein>
    <submittedName>
        <fullName evidence="1">Uncharacterized protein</fullName>
    </submittedName>
</protein>
<gene>
    <name evidence="1" type="ORF">PSTEL_13190</name>
</gene>
<dbReference type="EMBL" id="CP009286">
    <property type="protein sequence ID" value="AIQ63895.1"/>
    <property type="molecule type" value="Genomic_DNA"/>
</dbReference>
<sequence>MNKSIEQKRIADLESIRTKENTHIVDAAINSGATAEVTALHIMKQRAEVDEMVDHIAKSANKFRK</sequence>
<evidence type="ECO:0000313" key="1">
    <source>
        <dbReference type="EMBL" id="AIQ63895.1"/>
    </source>
</evidence>
<reference evidence="1 2" key="1">
    <citation type="submission" date="2014-08" db="EMBL/GenBank/DDBJ databases">
        <title>Comparative genomics of the Paenibacillus odorifer group.</title>
        <authorList>
            <person name="den Bakker H.C."/>
            <person name="Tsai Y.-C."/>
            <person name="Martin N."/>
            <person name="Korlach J."/>
            <person name="Wiedmann M."/>
        </authorList>
    </citation>
    <scope>NUCLEOTIDE SEQUENCE [LARGE SCALE GENOMIC DNA]</scope>
    <source>
        <strain evidence="1 2">DSM 14472</strain>
    </source>
</reference>
<organism evidence="1 2">
    <name type="scientific">Paenibacillus stellifer</name>
    <dbReference type="NCBI Taxonomy" id="169760"/>
    <lineage>
        <taxon>Bacteria</taxon>
        <taxon>Bacillati</taxon>
        <taxon>Bacillota</taxon>
        <taxon>Bacilli</taxon>
        <taxon>Bacillales</taxon>
        <taxon>Paenibacillaceae</taxon>
        <taxon>Paenibacillus</taxon>
    </lineage>
</organism>
<dbReference type="HOGENOM" id="CLU_2845746_0_0_9"/>